<dbReference type="InterPro" id="IPR001611">
    <property type="entry name" value="Leu-rich_rpt"/>
</dbReference>
<dbReference type="Gene3D" id="3.80.10.10">
    <property type="entry name" value="Ribonuclease Inhibitor"/>
    <property type="match status" value="2"/>
</dbReference>
<evidence type="ECO:0000256" key="4">
    <source>
        <dbReference type="SAM" id="Phobius"/>
    </source>
</evidence>
<feature type="transmembrane region" description="Helical" evidence="4">
    <location>
        <begin position="283"/>
        <end position="308"/>
    </location>
</feature>
<reference evidence="5" key="1">
    <citation type="journal article" date="2020" name="Nat. Ecol. Evol.">
        <title>Deeply conserved synteny resolves early events in vertebrate evolution.</title>
        <authorList>
            <person name="Simakov O."/>
            <person name="Marletaz F."/>
            <person name="Yue J.X."/>
            <person name="O'Connell B."/>
            <person name="Jenkins J."/>
            <person name="Brandt A."/>
            <person name="Calef R."/>
            <person name="Tung C.H."/>
            <person name="Huang T.K."/>
            <person name="Schmutz J."/>
            <person name="Satoh N."/>
            <person name="Yu J.K."/>
            <person name="Putnam N.H."/>
            <person name="Green R.E."/>
            <person name="Rokhsar D.S."/>
        </authorList>
    </citation>
    <scope>NUCLEOTIDE SEQUENCE [LARGE SCALE GENOMIC DNA]</scope>
    <source>
        <strain evidence="5">S238N-H82</strain>
    </source>
</reference>
<dbReference type="KEGG" id="bfo:118426687"/>
<dbReference type="PANTHER" id="PTHR24367:SF318">
    <property type="entry name" value="LEUCINE-RICH GLIOMA-INACTIVATED PROTEIN 1-LIKE"/>
    <property type="match status" value="1"/>
</dbReference>
<keyword evidence="4" id="KW-0472">Membrane</keyword>
<dbReference type="GeneID" id="118426687"/>
<dbReference type="SUPFAM" id="SSF52058">
    <property type="entry name" value="L domain-like"/>
    <property type="match status" value="1"/>
</dbReference>
<keyword evidence="4" id="KW-0812">Transmembrane</keyword>
<protein>
    <submittedName>
        <fullName evidence="6">Uncharacterized protein LOC118426687</fullName>
    </submittedName>
</protein>
<evidence type="ECO:0000256" key="3">
    <source>
        <dbReference type="SAM" id="MobiDB-lite"/>
    </source>
</evidence>
<dbReference type="InterPro" id="IPR032675">
    <property type="entry name" value="LRR_dom_sf"/>
</dbReference>
<name>A0A9J7N6T2_BRAFL</name>
<dbReference type="OrthoDB" id="10054206at2759"/>
<dbReference type="Pfam" id="PF13855">
    <property type="entry name" value="LRR_8"/>
    <property type="match status" value="1"/>
</dbReference>
<dbReference type="InterPro" id="IPR051295">
    <property type="entry name" value="LGI_related"/>
</dbReference>
<dbReference type="PANTHER" id="PTHR24367">
    <property type="entry name" value="LEUCINE-RICH REPEAT-CONTAINING PROTEIN"/>
    <property type="match status" value="1"/>
</dbReference>
<gene>
    <name evidence="6" type="primary">LOC118426687</name>
</gene>
<keyword evidence="5" id="KW-1185">Reference proteome</keyword>
<evidence type="ECO:0000256" key="1">
    <source>
        <dbReference type="ARBA" id="ARBA00022614"/>
    </source>
</evidence>
<dbReference type="AlphaFoldDB" id="A0A9J7N6T2"/>
<organism evidence="5 6">
    <name type="scientific">Branchiostoma floridae</name>
    <name type="common">Florida lancelet</name>
    <name type="synonym">Amphioxus</name>
    <dbReference type="NCBI Taxonomy" id="7739"/>
    <lineage>
        <taxon>Eukaryota</taxon>
        <taxon>Metazoa</taxon>
        <taxon>Chordata</taxon>
        <taxon>Cephalochordata</taxon>
        <taxon>Leptocardii</taxon>
        <taxon>Amphioxiformes</taxon>
        <taxon>Branchiostomatidae</taxon>
        <taxon>Branchiostoma</taxon>
    </lineage>
</organism>
<dbReference type="InterPro" id="IPR003591">
    <property type="entry name" value="Leu-rich_rpt_typical-subtyp"/>
</dbReference>
<dbReference type="Proteomes" id="UP000001554">
    <property type="component" value="Chromosome 11"/>
</dbReference>
<keyword evidence="1" id="KW-0433">Leucine-rich repeat</keyword>
<dbReference type="OMA" id="WCASSNI"/>
<evidence type="ECO:0000256" key="2">
    <source>
        <dbReference type="ARBA" id="ARBA00022737"/>
    </source>
</evidence>
<sequence>MLNCLFNLTTLTKQHIPPLPNLITFGITGSTIQAIEAGTFSSTPSMMWVTIRCSRLLHIGDLTFYSLPSLKTISLKHNLIQTVSPRAFIGLNSLEKIVLGSNQLTAIPFEAVCLARRSTTVARLQVNLEDNQIRTVLETGWEQISGTAVSLLLRGNPLVCDGRVRWLVCNATTLQSFRRGRGNIVRAGSLHCTSPTELTSYDFKSLHTNPYCSSAELISTPTKTHASTSPMAEPTRLPAKSSGTTASALTQLATKTASSTVDRTRSFALKKNHDDDRQASMDYLYLPLGLTAAVIVLLGGTAAVVIMYKRCVSRGRQNPVHRMQGVIISSQLISNRLYQRSGSATGNARDTGETEETDEDSGGQNSAQNLHGVIINTSQLISNRLYQHSGSATGNARDTEETEEIDEDSGRQNPAHRLHGITINTSQLISNRLYQSSGTAINNASADTGRTEETDQNSDDDMEPYSITPLDQIDDH</sequence>
<feature type="region of interest" description="Disordered" evidence="3">
    <location>
        <begin position="341"/>
        <end position="368"/>
    </location>
</feature>
<keyword evidence="4" id="KW-1133">Transmembrane helix</keyword>
<reference evidence="6" key="2">
    <citation type="submission" date="2025-08" db="UniProtKB">
        <authorList>
            <consortium name="RefSeq"/>
        </authorList>
    </citation>
    <scope>IDENTIFICATION</scope>
    <source>
        <strain evidence="6">S238N-H82</strain>
        <tissue evidence="6">Testes</tissue>
    </source>
</reference>
<dbReference type="SMART" id="SM00369">
    <property type="entry name" value="LRR_TYP"/>
    <property type="match status" value="3"/>
</dbReference>
<feature type="compositionally biased region" description="Acidic residues" evidence="3">
    <location>
        <begin position="454"/>
        <end position="463"/>
    </location>
</feature>
<proteinExistence type="predicted"/>
<dbReference type="RefSeq" id="XP_035692104.1">
    <property type="nucleotide sequence ID" value="XM_035836211.1"/>
</dbReference>
<keyword evidence="2" id="KW-0677">Repeat</keyword>
<accession>A0A9J7N6T2</accession>
<feature type="region of interest" description="Disordered" evidence="3">
    <location>
        <begin position="389"/>
        <end position="419"/>
    </location>
</feature>
<feature type="region of interest" description="Disordered" evidence="3">
    <location>
        <begin position="441"/>
        <end position="476"/>
    </location>
</feature>
<evidence type="ECO:0000313" key="6">
    <source>
        <dbReference type="RefSeq" id="XP_035692104.1"/>
    </source>
</evidence>
<evidence type="ECO:0000313" key="5">
    <source>
        <dbReference type="Proteomes" id="UP000001554"/>
    </source>
</evidence>